<keyword evidence="1" id="KW-1133">Transmembrane helix</keyword>
<proteinExistence type="predicted"/>
<reference evidence="2 3" key="1">
    <citation type="journal article" date="2011" name="J. Bacteriol.">
        <title>Complete Genome Sequence of the Aerobic Marine Methanotroph Methylomonas methanica MC09.</title>
        <authorList>
            <person name="Boden R."/>
            <person name="Cunliffe M."/>
            <person name="Scanlan J."/>
            <person name="Moussard H."/>
            <person name="Kits K.D."/>
            <person name="Klotz M.G."/>
            <person name="Jetten M.S."/>
            <person name="Vuilleumier S."/>
            <person name="Han J."/>
            <person name="Peters L."/>
            <person name="Mikhailova N."/>
            <person name="Teshima H."/>
            <person name="Tapia R."/>
            <person name="Kyrpides N."/>
            <person name="Ivanova N."/>
            <person name="Pagani I."/>
            <person name="Cheng J.F."/>
            <person name="Goodwin L."/>
            <person name="Han C."/>
            <person name="Hauser L."/>
            <person name="Land M.L."/>
            <person name="Lapidus A."/>
            <person name="Lucas S."/>
            <person name="Pitluck S."/>
            <person name="Woyke T."/>
            <person name="Stein L."/>
            <person name="Murrell J.C."/>
        </authorList>
    </citation>
    <scope>NUCLEOTIDE SEQUENCE [LARGE SCALE GENOMIC DNA]</scope>
    <source>
        <strain evidence="2 3">MC09</strain>
    </source>
</reference>
<reference key="2">
    <citation type="submission" date="2011-05" db="EMBL/GenBank/DDBJ databases">
        <title>Complete genome sequence of the aerobic marine methanotroph Methylomonas methanica MC09.</title>
        <authorList>
            <person name="Boden R."/>
            <person name="Cunliffe M."/>
            <person name="Scanlan J."/>
            <person name="Moussard H."/>
            <person name="Kits K.D."/>
            <person name="Klotz M."/>
            <person name="Jetten M."/>
            <person name="Vuilleumier S."/>
            <person name="Han J."/>
            <person name="Peters L."/>
            <person name="Mikhailova N."/>
            <person name="Teshima H."/>
            <person name="Tapia R."/>
            <person name="Kyrpides N."/>
            <person name="Ivanova N."/>
            <person name="Pagani I."/>
            <person name="Cheng J.-F."/>
            <person name="Goodwin L."/>
            <person name="Han C."/>
            <person name="Hauser L."/>
            <person name="Land M."/>
            <person name="Lapidus A."/>
            <person name="Lucas S."/>
            <person name="Pitluck S."/>
            <person name="Woyke T."/>
            <person name="Stein L.Y."/>
            <person name="Murrell C."/>
        </authorList>
    </citation>
    <scope>NUCLEOTIDE SEQUENCE</scope>
    <source>
        <strain>MC09</strain>
    </source>
</reference>
<dbReference type="Proteomes" id="UP000008888">
    <property type="component" value="Chromosome"/>
</dbReference>
<keyword evidence="3" id="KW-1185">Reference proteome</keyword>
<organism evidence="2 3">
    <name type="scientific">Methylomonas methanica (strain DSM 25384 / MC09)</name>
    <dbReference type="NCBI Taxonomy" id="857087"/>
    <lineage>
        <taxon>Bacteria</taxon>
        <taxon>Pseudomonadati</taxon>
        <taxon>Pseudomonadota</taxon>
        <taxon>Gammaproteobacteria</taxon>
        <taxon>Methylococcales</taxon>
        <taxon>Methylococcaceae</taxon>
        <taxon>Methylomonas</taxon>
    </lineage>
</organism>
<feature type="transmembrane region" description="Helical" evidence="1">
    <location>
        <begin position="137"/>
        <end position="156"/>
    </location>
</feature>
<reference evidence="3" key="3">
    <citation type="submission" date="2011-05" db="EMBL/GenBank/DDBJ databases">
        <title>Complete sequence of Methylomonas methanica MC09.</title>
        <authorList>
            <consortium name="US DOE Joint Genome Institute"/>
            <person name="Lucas S."/>
            <person name="Han J."/>
            <person name="Lapidus A."/>
            <person name="Cheng J.-F."/>
            <person name="Goodwin L."/>
            <person name="Pitluck S."/>
            <person name="Peters L."/>
            <person name="Mikhailova N."/>
            <person name="Teshima H."/>
            <person name="Han C."/>
            <person name="Tapia R."/>
            <person name="Land M."/>
            <person name="Hauser L."/>
            <person name="Kyrpides N."/>
            <person name="Ivanova N."/>
            <person name="Pagani I."/>
            <person name="Stein L."/>
            <person name="Woyke T."/>
        </authorList>
    </citation>
    <scope>NUCLEOTIDE SEQUENCE [LARGE SCALE GENOMIC DNA]</scope>
    <source>
        <strain evidence="3">MC09</strain>
    </source>
</reference>
<evidence type="ECO:0000256" key="1">
    <source>
        <dbReference type="SAM" id="Phobius"/>
    </source>
</evidence>
<keyword evidence="1" id="KW-0472">Membrane</keyword>
<name>G0A5Z7_METMM</name>
<dbReference type="KEGG" id="mmt:Metme_2039"/>
<feature type="transmembrane region" description="Helical" evidence="1">
    <location>
        <begin position="79"/>
        <end position="101"/>
    </location>
</feature>
<feature type="transmembrane region" description="Helical" evidence="1">
    <location>
        <begin position="46"/>
        <end position="67"/>
    </location>
</feature>
<feature type="transmembrane region" description="Helical" evidence="1">
    <location>
        <begin position="162"/>
        <end position="178"/>
    </location>
</feature>
<dbReference type="EMBL" id="CP002738">
    <property type="protein sequence ID" value="AEG00447.1"/>
    <property type="molecule type" value="Genomic_DNA"/>
</dbReference>
<evidence type="ECO:0000313" key="3">
    <source>
        <dbReference type="Proteomes" id="UP000008888"/>
    </source>
</evidence>
<protein>
    <submittedName>
        <fullName evidence="2">Uncharacterized protein</fullName>
    </submittedName>
</protein>
<accession>G0A5Z7</accession>
<dbReference type="AlphaFoldDB" id="G0A5Z7"/>
<gene>
    <name evidence="2" type="ordered locus">Metme_2039</name>
</gene>
<dbReference type="HOGENOM" id="CLU_1303693_0_0_6"/>
<keyword evidence="1" id="KW-0812">Transmembrane</keyword>
<evidence type="ECO:0000313" key="2">
    <source>
        <dbReference type="EMBL" id="AEG00447.1"/>
    </source>
</evidence>
<sequence>MQTFLFILAIVLPLCLLTAVYRLNTVLCNMQRDRDAAFFTDKVLFWLNSAGKWLTLFGGVATFPLVMGSILDSDHSIKWIVNLGVAGCLAMIVAASLLILSLLGLGITRHIQFKLLVITIRRVVLKHAGQLIRDKATLWWLVGTLLATLILFTPFIEHLANAVFYTFGFILVARIGLTDRIKQDFETKWGGSAYNYATGKWDDGYREGGLY</sequence>